<protein>
    <submittedName>
        <fullName evidence="1">Uncharacterized protein</fullName>
    </submittedName>
</protein>
<reference evidence="1" key="1">
    <citation type="submission" date="2021-03" db="EMBL/GenBank/DDBJ databases">
        <authorList>
            <person name="Bekaert M."/>
        </authorList>
    </citation>
    <scope>NUCLEOTIDE SEQUENCE</scope>
</reference>
<comment type="caution">
    <text evidence="1">The sequence shown here is derived from an EMBL/GenBank/DDBJ whole genome shotgun (WGS) entry which is preliminary data.</text>
</comment>
<dbReference type="Proteomes" id="UP000683360">
    <property type="component" value="Unassembled WGS sequence"/>
</dbReference>
<name>A0A8S3SX00_MYTED</name>
<evidence type="ECO:0000313" key="2">
    <source>
        <dbReference type="Proteomes" id="UP000683360"/>
    </source>
</evidence>
<organism evidence="1 2">
    <name type="scientific">Mytilus edulis</name>
    <name type="common">Blue mussel</name>
    <dbReference type="NCBI Taxonomy" id="6550"/>
    <lineage>
        <taxon>Eukaryota</taxon>
        <taxon>Metazoa</taxon>
        <taxon>Spiralia</taxon>
        <taxon>Lophotrochozoa</taxon>
        <taxon>Mollusca</taxon>
        <taxon>Bivalvia</taxon>
        <taxon>Autobranchia</taxon>
        <taxon>Pteriomorphia</taxon>
        <taxon>Mytilida</taxon>
        <taxon>Mytiloidea</taxon>
        <taxon>Mytilidae</taxon>
        <taxon>Mytilinae</taxon>
        <taxon>Mytilus</taxon>
    </lineage>
</organism>
<dbReference type="AlphaFoldDB" id="A0A8S3SX00"/>
<evidence type="ECO:0000313" key="1">
    <source>
        <dbReference type="EMBL" id="CAG2222719.1"/>
    </source>
</evidence>
<gene>
    <name evidence="1" type="ORF">MEDL_36180</name>
</gene>
<accession>A0A8S3SX00</accession>
<keyword evidence="2" id="KW-1185">Reference proteome</keyword>
<dbReference type="EMBL" id="CAJPWZ010001767">
    <property type="protein sequence ID" value="CAG2222719.1"/>
    <property type="molecule type" value="Genomic_DNA"/>
</dbReference>
<sequence length="261" mass="29522">MTLIINIIIFDQCSSEVFELRYIVLTVNMSTMKFLVVISLILVVGFGPNEVDSRHIRAAAGGYGGSALTDYKCSCCADRVHRFGCCVDTCRIYPLGYGSNEVDSRHIRAAAGGSRGGFALTDPTCSCCADGVHNFGCCIPTFIMDINREQQEGDDYEHSSGIRKITYWEKYGVKSFPYRGSRKYTPLVYQSDDGGMMISNDVFGLTIRQFERKFMACLEKRKSQEQWILNFRYPDKSSNEYLDFLQNCTDHNTSNYVLLLM</sequence>
<proteinExistence type="predicted"/>